<dbReference type="InterPro" id="IPR005804">
    <property type="entry name" value="FA_desaturase_dom"/>
</dbReference>
<name>A0A377R282_9NEIS</name>
<proteinExistence type="predicted"/>
<dbReference type="GO" id="GO:0006629">
    <property type="term" value="P:lipid metabolic process"/>
    <property type="evidence" value="ECO:0007669"/>
    <property type="project" value="InterPro"/>
</dbReference>
<dbReference type="Proteomes" id="UP000254293">
    <property type="component" value="Unassembled WGS sequence"/>
</dbReference>
<evidence type="ECO:0000259" key="2">
    <source>
        <dbReference type="Pfam" id="PF00487"/>
    </source>
</evidence>
<organism evidence="3 4">
    <name type="scientific">Kingella potus</name>
    <dbReference type="NCBI Taxonomy" id="265175"/>
    <lineage>
        <taxon>Bacteria</taxon>
        <taxon>Pseudomonadati</taxon>
        <taxon>Pseudomonadota</taxon>
        <taxon>Betaproteobacteria</taxon>
        <taxon>Neisseriales</taxon>
        <taxon>Neisseriaceae</taxon>
        <taxon>Kingella</taxon>
    </lineage>
</organism>
<keyword evidence="1" id="KW-1133">Transmembrane helix</keyword>
<reference evidence="3 4" key="1">
    <citation type="submission" date="2018-06" db="EMBL/GenBank/DDBJ databases">
        <authorList>
            <consortium name="Pathogen Informatics"/>
            <person name="Doyle S."/>
        </authorList>
    </citation>
    <scope>NUCLEOTIDE SEQUENCE [LARGE SCALE GENOMIC DNA]</scope>
    <source>
        <strain evidence="3 4">NCTC13336</strain>
    </source>
</reference>
<dbReference type="RefSeq" id="WP_115308349.1">
    <property type="nucleotide sequence ID" value="NZ_CP091516.1"/>
</dbReference>
<keyword evidence="1" id="KW-0812">Transmembrane</keyword>
<evidence type="ECO:0000313" key="3">
    <source>
        <dbReference type="EMBL" id="STR02423.1"/>
    </source>
</evidence>
<feature type="transmembrane region" description="Helical" evidence="1">
    <location>
        <begin position="124"/>
        <end position="145"/>
    </location>
</feature>
<dbReference type="EMBL" id="UGJJ01000002">
    <property type="protein sequence ID" value="STR02423.1"/>
    <property type="molecule type" value="Genomic_DNA"/>
</dbReference>
<feature type="domain" description="Fatty acid desaturase" evidence="2">
    <location>
        <begin position="30"/>
        <end position="269"/>
    </location>
</feature>
<sequence length="305" mass="34638">MTPAARNILLLAAAACANLALLTAASHAPLWGALPAVLLFSLSNNTMFSLLHECVHGVFAAGKKGGRGRLNEWCGRLAAAWFPTGLSVQRVFHLTHHRNNRSPSEQFDILHEGDVLWLKYAQWYAIYTGVYWPVSVLGVLLYALTPRFLRRALVRAFGRRGGVQTGADDYIGALDRLGMSARLEVFGAAAWQLFWAWALDWTWGGWLACYAAFGFVWSSLQYTDHAFSPPDCKNGAWNLAVPRLLRLVFLNYHLHLTHHRHPELPWYELFRRPARGPRFTDVWLACLRGPRRIEDFPRFTERDIV</sequence>
<accession>A0A377R282</accession>
<evidence type="ECO:0000313" key="4">
    <source>
        <dbReference type="Proteomes" id="UP000254293"/>
    </source>
</evidence>
<dbReference type="Pfam" id="PF00487">
    <property type="entry name" value="FA_desaturase"/>
    <property type="match status" value="1"/>
</dbReference>
<protein>
    <submittedName>
        <fullName evidence="3">Fatty acid desaturase</fullName>
    </submittedName>
</protein>
<evidence type="ECO:0000256" key="1">
    <source>
        <dbReference type="SAM" id="Phobius"/>
    </source>
</evidence>
<dbReference type="AlphaFoldDB" id="A0A377R282"/>
<keyword evidence="4" id="KW-1185">Reference proteome</keyword>
<gene>
    <name evidence="3" type="ORF">NCTC13336_01289</name>
</gene>
<dbReference type="OrthoDB" id="5464927at2"/>
<keyword evidence="1" id="KW-0472">Membrane</keyword>